<evidence type="ECO:0000313" key="5">
    <source>
        <dbReference type="Proteomes" id="UP000002384"/>
    </source>
</evidence>
<dbReference type="GO" id="GO:0005829">
    <property type="term" value="C:cytosol"/>
    <property type="evidence" value="ECO:0007669"/>
    <property type="project" value="TreeGrafter"/>
</dbReference>
<dbReference type="GO" id="GO:0019693">
    <property type="term" value="P:ribose phosphate metabolic process"/>
    <property type="evidence" value="ECO:0007669"/>
    <property type="project" value="TreeGrafter"/>
</dbReference>
<dbReference type="GO" id="GO:0006753">
    <property type="term" value="P:nucleoside phosphate metabolic process"/>
    <property type="evidence" value="ECO:0007669"/>
    <property type="project" value="TreeGrafter"/>
</dbReference>
<dbReference type="EMBL" id="CP001291">
    <property type="protein sequence ID" value="ACK71974.1"/>
    <property type="molecule type" value="Genomic_DNA"/>
</dbReference>
<dbReference type="InterPro" id="IPR000086">
    <property type="entry name" value="NUDIX_hydrolase_dom"/>
</dbReference>
<dbReference type="GO" id="GO:0016787">
    <property type="term" value="F:hydrolase activity"/>
    <property type="evidence" value="ECO:0007669"/>
    <property type="project" value="UniProtKB-KW"/>
</dbReference>
<dbReference type="Gene3D" id="3.90.79.10">
    <property type="entry name" value="Nucleoside Triphosphate Pyrophosphohydrolase"/>
    <property type="match status" value="1"/>
</dbReference>
<protein>
    <submittedName>
        <fullName evidence="4">NUDIX hydrolase</fullName>
    </submittedName>
</protein>
<proteinExistence type="predicted"/>
<organism evidence="4 5">
    <name type="scientific">Gloeothece citriformis (strain PCC 7424)</name>
    <name type="common">Cyanothece sp. (strain PCC 7424)</name>
    <dbReference type="NCBI Taxonomy" id="65393"/>
    <lineage>
        <taxon>Bacteria</taxon>
        <taxon>Bacillati</taxon>
        <taxon>Cyanobacteriota</taxon>
        <taxon>Cyanophyceae</taxon>
        <taxon>Oscillatoriophycideae</taxon>
        <taxon>Chroococcales</taxon>
        <taxon>Aphanothecaceae</taxon>
        <taxon>Gloeothece</taxon>
        <taxon>Gloeothece citriformis</taxon>
    </lineage>
</organism>
<dbReference type="PANTHER" id="PTHR11839:SF18">
    <property type="entry name" value="NUDIX HYDROLASE DOMAIN-CONTAINING PROTEIN"/>
    <property type="match status" value="1"/>
</dbReference>
<accession>B7KGP7</accession>
<gene>
    <name evidence="4" type="ordered locus">PCC7424_3586</name>
</gene>
<evidence type="ECO:0000256" key="1">
    <source>
        <dbReference type="ARBA" id="ARBA00001946"/>
    </source>
</evidence>
<dbReference type="OrthoDB" id="9806150at2"/>
<reference evidence="5" key="1">
    <citation type="journal article" date="2011" name="MBio">
        <title>Novel metabolic attributes of the genus Cyanothece, comprising a group of unicellular nitrogen-fixing Cyanobacteria.</title>
        <authorList>
            <person name="Bandyopadhyay A."/>
            <person name="Elvitigala T."/>
            <person name="Welsh E."/>
            <person name="Stockel J."/>
            <person name="Liberton M."/>
            <person name="Min H."/>
            <person name="Sherman L.A."/>
            <person name="Pakrasi H.B."/>
        </authorList>
    </citation>
    <scope>NUCLEOTIDE SEQUENCE [LARGE SCALE GENOMIC DNA]</scope>
    <source>
        <strain evidence="5">PCC 7424</strain>
    </source>
</reference>
<dbReference type="SUPFAM" id="SSF55811">
    <property type="entry name" value="Nudix"/>
    <property type="match status" value="1"/>
</dbReference>
<dbReference type="PROSITE" id="PS51462">
    <property type="entry name" value="NUDIX"/>
    <property type="match status" value="1"/>
</dbReference>
<dbReference type="PANTHER" id="PTHR11839">
    <property type="entry name" value="UDP/ADP-SUGAR PYROPHOSPHATASE"/>
    <property type="match status" value="1"/>
</dbReference>
<dbReference type="KEGG" id="cyc:PCC7424_3586"/>
<dbReference type="HOGENOM" id="CLU_062658_8_0_3"/>
<keyword evidence="2 4" id="KW-0378">Hydrolase</keyword>
<evidence type="ECO:0000259" key="3">
    <source>
        <dbReference type="PROSITE" id="PS51462"/>
    </source>
</evidence>
<dbReference type="InterPro" id="IPR015797">
    <property type="entry name" value="NUDIX_hydrolase-like_dom_sf"/>
</dbReference>
<sequence length="186" mass="21055">MTQIKKWTSINSQLILNNKWCKVKQDCVKLPNGLIVDDYFVNLRPEIALVLPITPEQNIVFVRQYRHGVEEILLELPAGSFEAQEEDSLTAARRELEEETGYIAQHFIKLATLYDNPVKDSNKIHLYLALDATPTGKQHLDLTEDIEVILIPMTAIKQKITEGEISVSGTVAALYLGLDYINYPTT</sequence>
<dbReference type="Pfam" id="PF00293">
    <property type="entry name" value="NUDIX"/>
    <property type="match status" value="1"/>
</dbReference>
<dbReference type="Proteomes" id="UP000002384">
    <property type="component" value="Chromosome"/>
</dbReference>
<dbReference type="RefSeq" id="WP_015955567.1">
    <property type="nucleotide sequence ID" value="NC_011729.1"/>
</dbReference>
<dbReference type="AlphaFoldDB" id="B7KGP7"/>
<feature type="domain" description="Nudix hydrolase" evidence="3">
    <location>
        <begin position="43"/>
        <end position="173"/>
    </location>
</feature>
<dbReference type="eggNOG" id="COG0494">
    <property type="taxonomic scope" value="Bacteria"/>
</dbReference>
<keyword evidence="5" id="KW-1185">Reference proteome</keyword>
<evidence type="ECO:0000256" key="2">
    <source>
        <dbReference type="ARBA" id="ARBA00022801"/>
    </source>
</evidence>
<name>B7KGP7_GLOC7</name>
<dbReference type="CDD" id="cd03424">
    <property type="entry name" value="NUDIX_ADPRase_Nudt5_UGPPase_Nudt14"/>
    <property type="match status" value="1"/>
</dbReference>
<dbReference type="STRING" id="65393.PCC7424_3586"/>
<comment type="cofactor">
    <cofactor evidence="1">
        <name>Mg(2+)</name>
        <dbReference type="ChEBI" id="CHEBI:18420"/>
    </cofactor>
</comment>
<evidence type="ECO:0000313" key="4">
    <source>
        <dbReference type="EMBL" id="ACK71974.1"/>
    </source>
</evidence>